<feature type="transmembrane region" description="Helical" evidence="2">
    <location>
        <begin position="12"/>
        <end position="32"/>
    </location>
</feature>
<keyword evidence="2" id="KW-1133">Transmembrane helix</keyword>
<name>A0A1E7DJX6_9BACI</name>
<keyword evidence="2" id="KW-0472">Membrane</keyword>
<evidence type="ECO:0000313" key="4">
    <source>
        <dbReference type="Proteomes" id="UP000095658"/>
    </source>
</evidence>
<gene>
    <name evidence="3" type="ORF">BA724_14025</name>
</gene>
<dbReference type="EMBL" id="MAMP01000026">
    <property type="protein sequence ID" value="OES43363.1"/>
    <property type="molecule type" value="Genomic_DNA"/>
</dbReference>
<dbReference type="Proteomes" id="UP000095658">
    <property type="component" value="Unassembled WGS sequence"/>
</dbReference>
<dbReference type="OrthoDB" id="2425971at2"/>
<reference evidence="3 4" key="1">
    <citation type="submission" date="2016-06" db="EMBL/GenBank/DDBJ databases">
        <title>Domibacillus iocasae genome sequencing.</title>
        <authorList>
            <person name="Verma A."/>
            <person name="Pal Y."/>
            <person name="Ojha A.K."/>
            <person name="Krishnamurthi S."/>
        </authorList>
    </citation>
    <scope>NUCLEOTIDE SEQUENCE [LARGE SCALE GENOMIC DNA]</scope>
    <source>
        <strain evidence="3 4">DSM 29979</strain>
    </source>
</reference>
<sequence length="283" mass="33150">MKKNKRKKLATQWSNVYVAVTLIFMLGFVFFLSSKVFLADKVDVLSTEINKEFNLNGRGKFTIKEWIYDEKDNEMQVTLITAGMTNYLSDLDFKAVPRVNVKDELPTKIVYSSNDIYIVKISKVPKDFGQVALRLVKDKMNFEEEVFDEAELKKREKDAIITSIYADQTVVDRNEISEKDVEEYAVKVTDEMIQNTEKEIKDRQEEIEENNLIAKKINEEINEQKGELIYQTVDEQTVTNNQIYSMEKEIESYNTENETIKIDIKSLKTKIERLNQRKSDLQF</sequence>
<evidence type="ECO:0000256" key="1">
    <source>
        <dbReference type="SAM" id="Coils"/>
    </source>
</evidence>
<comment type="caution">
    <text evidence="3">The sequence shown here is derived from an EMBL/GenBank/DDBJ whole genome shotgun (WGS) entry which is preliminary data.</text>
</comment>
<dbReference type="STRING" id="1714016.BA724_14025"/>
<dbReference type="RefSeq" id="WP_069939979.1">
    <property type="nucleotide sequence ID" value="NZ_MAMP01000026.1"/>
</dbReference>
<keyword evidence="1" id="KW-0175">Coiled coil</keyword>
<dbReference type="AlphaFoldDB" id="A0A1E7DJX6"/>
<keyword evidence="2" id="KW-0812">Transmembrane</keyword>
<organism evidence="3 4">
    <name type="scientific">Domibacillus iocasae</name>
    <dbReference type="NCBI Taxonomy" id="1714016"/>
    <lineage>
        <taxon>Bacteria</taxon>
        <taxon>Bacillati</taxon>
        <taxon>Bacillota</taxon>
        <taxon>Bacilli</taxon>
        <taxon>Bacillales</taxon>
        <taxon>Bacillaceae</taxon>
        <taxon>Domibacillus</taxon>
    </lineage>
</organism>
<keyword evidence="4" id="KW-1185">Reference proteome</keyword>
<evidence type="ECO:0000256" key="2">
    <source>
        <dbReference type="SAM" id="Phobius"/>
    </source>
</evidence>
<accession>A0A1E7DJX6</accession>
<evidence type="ECO:0000313" key="3">
    <source>
        <dbReference type="EMBL" id="OES43363.1"/>
    </source>
</evidence>
<proteinExistence type="predicted"/>
<feature type="coiled-coil region" evidence="1">
    <location>
        <begin position="186"/>
        <end position="277"/>
    </location>
</feature>
<protein>
    <submittedName>
        <fullName evidence="3">Uncharacterized protein</fullName>
    </submittedName>
</protein>